<dbReference type="GO" id="GO:0032259">
    <property type="term" value="P:methylation"/>
    <property type="evidence" value="ECO:0007669"/>
    <property type="project" value="UniProtKB-KW"/>
</dbReference>
<dbReference type="Pfam" id="PF08100">
    <property type="entry name" value="Dimerisation"/>
    <property type="match status" value="1"/>
</dbReference>
<dbReference type="FunFam" id="1.10.10.10:FF:000836">
    <property type="entry name" value="O-methyltransferase family protein"/>
    <property type="match status" value="1"/>
</dbReference>
<evidence type="ECO:0000256" key="3">
    <source>
        <dbReference type="ARBA" id="ARBA00022691"/>
    </source>
</evidence>
<reference evidence="9" key="2">
    <citation type="submission" date="2019-10" db="EMBL/GenBank/DDBJ databases">
        <title>A de novo genome assembly of a pear dwarfing rootstock.</title>
        <authorList>
            <person name="Wang F."/>
            <person name="Wang J."/>
            <person name="Li S."/>
            <person name="Zhang Y."/>
            <person name="Fang M."/>
            <person name="Ma L."/>
            <person name="Zhao Y."/>
            <person name="Jiang S."/>
        </authorList>
    </citation>
    <scope>NUCLEOTIDE SEQUENCE [LARGE SCALE GENOMIC DNA]</scope>
</reference>
<dbReference type="AlphaFoldDB" id="A0A5N5IAK8"/>
<evidence type="ECO:0000259" key="7">
    <source>
        <dbReference type="Pfam" id="PF08100"/>
    </source>
</evidence>
<keyword evidence="9" id="KW-1185">Reference proteome</keyword>
<comment type="caution">
    <text evidence="8">The sequence shown here is derived from an EMBL/GenBank/DDBJ whole genome shotgun (WGS) entry which is preliminary data.</text>
</comment>
<evidence type="ECO:0000256" key="4">
    <source>
        <dbReference type="ARBA" id="ARBA00038277"/>
    </source>
</evidence>
<dbReference type="InterPro" id="IPR029063">
    <property type="entry name" value="SAM-dependent_MTases_sf"/>
</dbReference>
<dbReference type="InterPro" id="IPR001077">
    <property type="entry name" value="COMT_C"/>
</dbReference>
<comment type="similarity">
    <text evidence="4">Belongs to the class I-like SAM-binding methyltransferase superfamily. Cation-independent O-methyltransferase family.</text>
</comment>
<protein>
    <submittedName>
        <fullName evidence="8">3'-hydroxy-N-methyl-(S)-coclaurine 4'-O-methyltransferase-like</fullName>
    </submittedName>
</protein>
<reference evidence="8 9" key="1">
    <citation type="submission" date="2019-09" db="EMBL/GenBank/DDBJ databases">
        <authorList>
            <person name="Ou C."/>
        </authorList>
    </citation>
    <scope>NUCLEOTIDE SEQUENCE [LARGE SCALE GENOMIC DNA]</scope>
    <source>
        <strain evidence="8">S2</strain>
        <tissue evidence="8">Leaf</tissue>
    </source>
</reference>
<dbReference type="SUPFAM" id="SSF53335">
    <property type="entry name" value="S-adenosyl-L-methionine-dependent methyltransferases"/>
    <property type="match status" value="1"/>
</dbReference>
<keyword evidence="2 8" id="KW-0808">Transferase</keyword>
<keyword evidence="3" id="KW-0949">S-adenosyl-L-methionine</keyword>
<dbReference type="Gene3D" id="3.40.50.150">
    <property type="entry name" value="Vaccinia Virus protein VP39"/>
    <property type="match status" value="1"/>
</dbReference>
<dbReference type="PROSITE" id="PS51683">
    <property type="entry name" value="SAM_OMT_II"/>
    <property type="match status" value="1"/>
</dbReference>
<evidence type="ECO:0000313" key="9">
    <source>
        <dbReference type="Proteomes" id="UP000327157"/>
    </source>
</evidence>
<evidence type="ECO:0000256" key="1">
    <source>
        <dbReference type="ARBA" id="ARBA00022603"/>
    </source>
</evidence>
<dbReference type="GO" id="GO:0046983">
    <property type="term" value="F:protein dimerization activity"/>
    <property type="evidence" value="ECO:0007669"/>
    <property type="project" value="InterPro"/>
</dbReference>
<dbReference type="PANTHER" id="PTHR11746">
    <property type="entry name" value="O-METHYLTRANSFERASE"/>
    <property type="match status" value="1"/>
</dbReference>
<reference evidence="8 9" key="3">
    <citation type="submission" date="2019-11" db="EMBL/GenBank/DDBJ databases">
        <title>A de novo genome assembly of a pear dwarfing rootstock.</title>
        <authorList>
            <person name="Wang F."/>
            <person name="Wang J."/>
            <person name="Li S."/>
            <person name="Zhang Y."/>
            <person name="Fang M."/>
            <person name="Ma L."/>
            <person name="Zhao Y."/>
            <person name="Jiang S."/>
        </authorList>
    </citation>
    <scope>NUCLEOTIDE SEQUENCE [LARGE SCALE GENOMIC DNA]</scope>
    <source>
        <strain evidence="8">S2</strain>
        <tissue evidence="8">Leaf</tissue>
    </source>
</reference>
<dbReference type="EMBL" id="SMOL01000004">
    <property type="protein sequence ID" value="KAB2636297.1"/>
    <property type="molecule type" value="Genomic_DNA"/>
</dbReference>
<evidence type="ECO:0000256" key="2">
    <source>
        <dbReference type="ARBA" id="ARBA00022679"/>
    </source>
</evidence>
<dbReference type="InterPro" id="IPR036390">
    <property type="entry name" value="WH_DNA-bd_sf"/>
</dbReference>
<dbReference type="Pfam" id="PF00891">
    <property type="entry name" value="Methyltransf_2"/>
    <property type="match status" value="1"/>
</dbReference>
<proteinExistence type="inferred from homology"/>
<dbReference type="PIRSF" id="PIRSF005739">
    <property type="entry name" value="O-mtase"/>
    <property type="match status" value="1"/>
</dbReference>
<name>A0A5N5IAK8_9ROSA</name>
<sequence length="336" mass="36969">MDTQRETEDTKRELTSEEEEERAKVDVWKYVFGLVEIAVVKCTIELGIADAIESHGSPMTLLELSSALSCDPSHLYRVMRVLVHLKIFKEKPTELGPKGYAQTPLSKRLLKSGENSMAALILLESSPVLLAPWHGLCARLRGNSNPSFEAVHGEDVWSFAAANPDHSKLINEAMACDARVAVPAVIKSCLKVFKGLETIAGVGGGDGTTLCLLVETCPWIRGINFDLPHVVSVAQECDRIENVGGDFFFGVPKANAALSWLWVLHNWRDRGKVIIIEAVIEEDGKEDNKVADVRLMLDMVMLAHTNTGKEMTLKDCGYVLGEAGFSRYTITPIYAV</sequence>
<evidence type="ECO:0000256" key="5">
    <source>
        <dbReference type="PIRSR" id="PIRSR005739-1"/>
    </source>
</evidence>
<organism evidence="8 9">
    <name type="scientific">Pyrus ussuriensis x Pyrus communis</name>
    <dbReference type="NCBI Taxonomy" id="2448454"/>
    <lineage>
        <taxon>Eukaryota</taxon>
        <taxon>Viridiplantae</taxon>
        <taxon>Streptophyta</taxon>
        <taxon>Embryophyta</taxon>
        <taxon>Tracheophyta</taxon>
        <taxon>Spermatophyta</taxon>
        <taxon>Magnoliopsida</taxon>
        <taxon>eudicotyledons</taxon>
        <taxon>Gunneridae</taxon>
        <taxon>Pentapetalae</taxon>
        <taxon>rosids</taxon>
        <taxon>fabids</taxon>
        <taxon>Rosales</taxon>
        <taxon>Rosaceae</taxon>
        <taxon>Amygdaloideae</taxon>
        <taxon>Maleae</taxon>
        <taxon>Pyrus</taxon>
    </lineage>
</organism>
<feature type="domain" description="O-methyltransferase dimerisation" evidence="7">
    <location>
        <begin position="28"/>
        <end position="112"/>
    </location>
</feature>
<dbReference type="Gene3D" id="1.10.10.10">
    <property type="entry name" value="Winged helix-like DNA-binding domain superfamily/Winged helix DNA-binding domain"/>
    <property type="match status" value="1"/>
</dbReference>
<evidence type="ECO:0000259" key="6">
    <source>
        <dbReference type="Pfam" id="PF00891"/>
    </source>
</evidence>
<feature type="domain" description="O-methyltransferase C-terminal" evidence="6">
    <location>
        <begin position="133"/>
        <end position="326"/>
    </location>
</feature>
<keyword evidence="1 8" id="KW-0489">Methyltransferase</keyword>
<dbReference type="Proteomes" id="UP000327157">
    <property type="component" value="Chromosome 5"/>
</dbReference>
<feature type="active site" description="Proton acceptor" evidence="5">
    <location>
        <position position="265"/>
    </location>
</feature>
<dbReference type="InterPro" id="IPR036388">
    <property type="entry name" value="WH-like_DNA-bd_sf"/>
</dbReference>
<evidence type="ECO:0000313" key="8">
    <source>
        <dbReference type="EMBL" id="KAB2636297.1"/>
    </source>
</evidence>
<accession>A0A5N5IAK8</accession>
<gene>
    <name evidence="8" type="ORF">D8674_026831</name>
</gene>
<dbReference type="OrthoDB" id="1606438at2759"/>
<dbReference type="InterPro" id="IPR016461">
    <property type="entry name" value="COMT-like"/>
</dbReference>
<dbReference type="GO" id="GO:0008171">
    <property type="term" value="F:O-methyltransferase activity"/>
    <property type="evidence" value="ECO:0007669"/>
    <property type="project" value="InterPro"/>
</dbReference>
<dbReference type="SUPFAM" id="SSF46785">
    <property type="entry name" value="Winged helix' DNA-binding domain"/>
    <property type="match status" value="1"/>
</dbReference>
<dbReference type="InterPro" id="IPR012967">
    <property type="entry name" value="COMT_dimerisation"/>
</dbReference>